<evidence type="ECO:0000256" key="6">
    <source>
        <dbReference type="ARBA" id="ARBA00022833"/>
    </source>
</evidence>
<dbReference type="GO" id="GO:0008270">
    <property type="term" value="F:zinc ion binding"/>
    <property type="evidence" value="ECO:0007669"/>
    <property type="project" value="UniProtKB-UniRule"/>
</dbReference>
<feature type="domain" description="C2H2-type" evidence="10">
    <location>
        <begin position="126"/>
        <end position="148"/>
    </location>
</feature>
<dbReference type="PROSITE" id="PS50157">
    <property type="entry name" value="ZINC_FINGER_C2H2_2"/>
    <property type="match status" value="3"/>
</dbReference>
<dbReference type="FunFam" id="3.30.160.60:FF:000072">
    <property type="entry name" value="zinc finger protein 143 isoform X1"/>
    <property type="match status" value="1"/>
</dbReference>
<dbReference type="PANTHER" id="PTHR19818">
    <property type="entry name" value="ZINC FINGER PROTEIN ZIC AND GLI"/>
    <property type="match status" value="1"/>
</dbReference>
<feature type="binding site" evidence="9">
    <location>
        <position position="58"/>
    </location>
    <ligand>
        <name>Zn(2+)</name>
        <dbReference type="ChEBI" id="CHEBI:29105"/>
    </ligand>
</feature>
<proteinExistence type="inferred from homology"/>
<accession>A0AAU9U6Z1</accession>
<evidence type="ECO:0000256" key="9">
    <source>
        <dbReference type="PROSITE-ProRule" id="PRU01263"/>
    </source>
</evidence>
<dbReference type="FunFam" id="3.30.160.60:FF:000475">
    <property type="entry name" value="zinc finger protein 32 isoform X1"/>
    <property type="match status" value="1"/>
</dbReference>
<dbReference type="Pfam" id="PF07776">
    <property type="entry name" value="zf-AD"/>
    <property type="match status" value="1"/>
</dbReference>
<feature type="binding site" evidence="9">
    <location>
        <position position="17"/>
    </location>
    <ligand>
        <name>Zn(2+)</name>
        <dbReference type="ChEBI" id="CHEBI:29105"/>
    </ligand>
</feature>
<sequence>MEQEKKNLLFFEICRLCLDEHGHCDIFDRNDLQENIFRCLGLKVSLADSLPQKICAKCVEIVTKAAELQIVAKRNDEHLKKLFCCIESETSEDSVIKNEISQPQVSSSQNMVSDKKVNCENGNTEYKCNQCSKKFNKWKKLYLHNRLHNKNYCCPINACGKKFATKGDLEKHIRTHTGEKPYQCDQCDKSFAQRGTLKTHKETVHSEEPLKKSANDT</sequence>
<evidence type="ECO:0000256" key="7">
    <source>
        <dbReference type="ARBA" id="ARBA00023242"/>
    </source>
</evidence>
<dbReference type="Proteomes" id="UP001153954">
    <property type="component" value="Unassembled WGS sequence"/>
</dbReference>
<dbReference type="SMART" id="SM00355">
    <property type="entry name" value="ZnF_C2H2"/>
    <property type="match status" value="3"/>
</dbReference>
<dbReference type="SUPFAM" id="SSF57667">
    <property type="entry name" value="beta-beta-alpha zinc fingers"/>
    <property type="match status" value="2"/>
</dbReference>
<evidence type="ECO:0000256" key="1">
    <source>
        <dbReference type="ARBA" id="ARBA00004123"/>
    </source>
</evidence>
<organism evidence="12 13">
    <name type="scientific">Euphydryas editha</name>
    <name type="common">Edith's checkerspot</name>
    <dbReference type="NCBI Taxonomy" id="104508"/>
    <lineage>
        <taxon>Eukaryota</taxon>
        <taxon>Metazoa</taxon>
        <taxon>Ecdysozoa</taxon>
        <taxon>Arthropoda</taxon>
        <taxon>Hexapoda</taxon>
        <taxon>Insecta</taxon>
        <taxon>Pterygota</taxon>
        <taxon>Neoptera</taxon>
        <taxon>Endopterygota</taxon>
        <taxon>Lepidoptera</taxon>
        <taxon>Glossata</taxon>
        <taxon>Ditrysia</taxon>
        <taxon>Papilionoidea</taxon>
        <taxon>Nymphalidae</taxon>
        <taxon>Nymphalinae</taxon>
        <taxon>Euphydryas</taxon>
    </lineage>
</organism>
<dbReference type="PROSITE" id="PS51915">
    <property type="entry name" value="ZAD"/>
    <property type="match status" value="1"/>
</dbReference>
<comment type="caution">
    <text evidence="12">The sequence shown here is derived from an EMBL/GenBank/DDBJ whole genome shotgun (WGS) entry which is preliminary data.</text>
</comment>
<dbReference type="SUPFAM" id="SSF57716">
    <property type="entry name" value="Glucocorticoid receptor-like (DNA-binding domain)"/>
    <property type="match status" value="1"/>
</dbReference>
<feature type="domain" description="C2H2-type" evidence="10">
    <location>
        <begin position="182"/>
        <end position="210"/>
    </location>
</feature>
<comment type="subcellular location">
    <subcellularLocation>
        <location evidence="1">Nucleus</location>
    </subcellularLocation>
</comment>
<dbReference type="Gene3D" id="3.40.1800.20">
    <property type="match status" value="1"/>
</dbReference>
<evidence type="ECO:0000256" key="4">
    <source>
        <dbReference type="ARBA" id="ARBA00022737"/>
    </source>
</evidence>
<evidence type="ECO:0000256" key="2">
    <source>
        <dbReference type="ARBA" id="ARBA00006991"/>
    </source>
</evidence>
<dbReference type="InterPro" id="IPR013087">
    <property type="entry name" value="Znf_C2H2_type"/>
</dbReference>
<keyword evidence="13" id="KW-1185">Reference proteome</keyword>
<protein>
    <submittedName>
        <fullName evidence="12">Uncharacterized protein</fullName>
    </submittedName>
</protein>
<dbReference type="GO" id="GO:0000978">
    <property type="term" value="F:RNA polymerase II cis-regulatory region sequence-specific DNA binding"/>
    <property type="evidence" value="ECO:0007669"/>
    <property type="project" value="TreeGrafter"/>
</dbReference>
<dbReference type="Pfam" id="PF13465">
    <property type="entry name" value="zf-H2C2_2"/>
    <property type="match status" value="1"/>
</dbReference>
<dbReference type="GO" id="GO:0000981">
    <property type="term" value="F:DNA-binding transcription factor activity, RNA polymerase II-specific"/>
    <property type="evidence" value="ECO:0007669"/>
    <property type="project" value="TreeGrafter"/>
</dbReference>
<dbReference type="Gene3D" id="3.30.160.60">
    <property type="entry name" value="Classic Zinc Finger"/>
    <property type="match status" value="2"/>
</dbReference>
<reference evidence="12" key="1">
    <citation type="submission" date="2022-03" db="EMBL/GenBank/DDBJ databases">
        <authorList>
            <person name="Tunstrom K."/>
        </authorList>
    </citation>
    <scope>NUCLEOTIDE SEQUENCE</scope>
</reference>
<dbReference type="PANTHER" id="PTHR19818:SF139">
    <property type="entry name" value="PAIR-RULE PROTEIN ODD-PAIRED"/>
    <property type="match status" value="1"/>
</dbReference>
<dbReference type="GO" id="GO:0005634">
    <property type="term" value="C:nucleus"/>
    <property type="evidence" value="ECO:0007669"/>
    <property type="project" value="UniProtKB-SubCell"/>
</dbReference>
<dbReference type="PROSITE" id="PS00028">
    <property type="entry name" value="ZINC_FINGER_C2H2_1"/>
    <property type="match status" value="3"/>
</dbReference>
<comment type="similarity">
    <text evidence="2">Belongs to the krueppel C2H2-type zinc-finger protein family.</text>
</comment>
<evidence type="ECO:0000256" key="3">
    <source>
        <dbReference type="ARBA" id="ARBA00022723"/>
    </source>
</evidence>
<evidence type="ECO:0000313" key="12">
    <source>
        <dbReference type="EMBL" id="CAH2093723.1"/>
    </source>
</evidence>
<feature type="binding site" evidence="9">
    <location>
        <position position="14"/>
    </location>
    <ligand>
        <name>Zn(2+)</name>
        <dbReference type="ChEBI" id="CHEBI:29105"/>
    </ligand>
</feature>
<gene>
    <name evidence="12" type="ORF">EEDITHA_LOCUS9359</name>
</gene>
<name>A0AAU9U6Z1_EUPED</name>
<dbReference type="GO" id="GO:0045944">
    <property type="term" value="P:positive regulation of transcription by RNA polymerase II"/>
    <property type="evidence" value="ECO:0007669"/>
    <property type="project" value="UniProtKB-ARBA"/>
</dbReference>
<keyword evidence="5 8" id="KW-0863">Zinc-finger</keyword>
<keyword evidence="3 9" id="KW-0479">Metal-binding</keyword>
<keyword evidence="7" id="KW-0539">Nucleus</keyword>
<dbReference type="InterPro" id="IPR012934">
    <property type="entry name" value="Znf_AD"/>
</dbReference>
<evidence type="ECO:0000259" key="10">
    <source>
        <dbReference type="PROSITE" id="PS50157"/>
    </source>
</evidence>
<evidence type="ECO:0000256" key="8">
    <source>
        <dbReference type="PROSITE-ProRule" id="PRU00042"/>
    </source>
</evidence>
<dbReference type="InterPro" id="IPR050329">
    <property type="entry name" value="GLI_C2H2-zinc-finger"/>
</dbReference>
<keyword evidence="6 9" id="KW-0862">Zinc</keyword>
<feature type="binding site" evidence="9">
    <location>
        <position position="55"/>
    </location>
    <ligand>
        <name>Zn(2+)</name>
        <dbReference type="ChEBI" id="CHEBI:29105"/>
    </ligand>
</feature>
<evidence type="ECO:0000256" key="5">
    <source>
        <dbReference type="ARBA" id="ARBA00022771"/>
    </source>
</evidence>
<dbReference type="EMBL" id="CAKOGL010000013">
    <property type="protein sequence ID" value="CAH2093723.1"/>
    <property type="molecule type" value="Genomic_DNA"/>
</dbReference>
<dbReference type="Pfam" id="PF00096">
    <property type="entry name" value="zf-C2H2"/>
    <property type="match status" value="1"/>
</dbReference>
<dbReference type="SMART" id="SM00868">
    <property type="entry name" value="zf-AD"/>
    <property type="match status" value="1"/>
</dbReference>
<feature type="domain" description="C2H2-type" evidence="10">
    <location>
        <begin position="152"/>
        <end position="181"/>
    </location>
</feature>
<keyword evidence="4" id="KW-0677">Repeat</keyword>
<evidence type="ECO:0000259" key="11">
    <source>
        <dbReference type="PROSITE" id="PS51915"/>
    </source>
</evidence>
<evidence type="ECO:0000313" key="13">
    <source>
        <dbReference type="Proteomes" id="UP001153954"/>
    </source>
</evidence>
<dbReference type="AlphaFoldDB" id="A0AAU9U6Z1"/>
<feature type="domain" description="ZAD" evidence="11">
    <location>
        <begin position="12"/>
        <end position="82"/>
    </location>
</feature>
<dbReference type="InterPro" id="IPR036236">
    <property type="entry name" value="Znf_C2H2_sf"/>
</dbReference>